<keyword evidence="9" id="KW-0067">ATP-binding</keyword>
<evidence type="ECO:0000313" key="14">
    <source>
        <dbReference type="EMBL" id="PTL55592.1"/>
    </source>
</evidence>
<evidence type="ECO:0000256" key="7">
    <source>
        <dbReference type="ARBA" id="ARBA00022741"/>
    </source>
</evidence>
<dbReference type="Pfam" id="PF00672">
    <property type="entry name" value="HAMP"/>
    <property type="match status" value="1"/>
</dbReference>
<reference evidence="14 15" key="1">
    <citation type="submission" date="2018-03" db="EMBL/GenBank/DDBJ databases">
        <title>Aquarubrobacter algicola gen. nov., sp. nov., a novel actinobacterium isolated from shallow eutrophic lake during the end of cyanobacterial harmful algal blooms.</title>
        <authorList>
            <person name="Chun S.J."/>
        </authorList>
    </citation>
    <scope>NUCLEOTIDE SEQUENCE [LARGE SCALE GENOMIC DNA]</scope>
    <source>
        <strain evidence="14 15">Seoho-28</strain>
    </source>
</reference>
<sequence>MRTSVTWRILASSAGVFLAAAVALVLTPATVSRTVQGHEIVQLALGVAAFLALHAVLVRRTLRPLGALVADMRRVDVLAPGTRVEVPGGPAEVEALATAFNEMAQRLEQERRTAAGATFSALEDERRRIARDLHDQVGQDLTALLMQLDRMRDHPEAAAARELARDILGEVRGVVSALRPDPLEELGLAEALRSMCSRLDVFGGPAIDCRVEEDLPPLPADGQTAIYRVAQEALTNALRHARATTVSLTLGTEGAQDVVLRVVDDGPPTGRLVEGAGLRGVRERALTVGARVTVGAATGGGTALELRLAPGVPA</sequence>
<protein>
    <recommendedName>
        <fullName evidence="3">histidine kinase</fullName>
        <ecNumber evidence="3">2.7.13.3</ecNumber>
    </recommendedName>
</protein>
<feature type="transmembrane region" description="Helical" evidence="12">
    <location>
        <begin position="40"/>
        <end position="58"/>
    </location>
</feature>
<evidence type="ECO:0000256" key="9">
    <source>
        <dbReference type="ARBA" id="ARBA00022840"/>
    </source>
</evidence>
<keyword evidence="11" id="KW-0902">Two-component regulatory system</keyword>
<keyword evidence="5" id="KW-0808">Transferase</keyword>
<comment type="caution">
    <text evidence="14">The sequence shown here is derived from an EMBL/GenBank/DDBJ whole genome shotgun (WGS) entry which is preliminary data.</text>
</comment>
<dbReference type="EMBL" id="PYYB01000003">
    <property type="protein sequence ID" value="PTL55592.1"/>
    <property type="molecule type" value="Genomic_DNA"/>
</dbReference>
<dbReference type="GO" id="GO:0016020">
    <property type="term" value="C:membrane"/>
    <property type="evidence" value="ECO:0007669"/>
    <property type="project" value="UniProtKB-SubCell"/>
</dbReference>
<dbReference type="Gene3D" id="3.30.565.10">
    <property type="entry name" value="Histidine kinase-like ATPase, C-terminal domain"/>
    <property type="match status" value="1"/>
</dbReference>
<evidence type="ECO:0000256" key="4">
    <source>
        <dbReference type="ARBA" id="ARBA00022553"/>
    </source>
</evidence>
<organism evidence="14 15">
    <name type="scientific">Paraconexibacter algicola</name>
    <dbReference type="NCBI Taxonomy" id="2133960"/>
    <lineage>
        <taxon>Bacteria</taxon>
        <taxon>Bacillati</taxon>
        <taxon>Actinomycetota</taxon>
        <taxon>Thermoleophilia</taxon>
        <taxon>Solirubrobacterales</taxon>
        <taxon>Paraconexibacteraceae</taxon>
        <taxon>Paraconexibacter</taxon>
    </lineage>
</organism>
<evidence type="ECO:0000259" key="13">
    <source>
        <dbReference type="PROSITE" id="PS50885"/>
    </source>
</evidence>
<evidence type="ECO:0000256" key="2">
    <source>
        <dbReference type="ARBA" id="ARBA00004370"/>
    </source>
</evidence>
<dbReference type="RefSeq" id="WP_107570635.1">
    <property type="nucleotide sequence ID" value="NZ_PYYB01000003.1"/>
</dbReference>
<keyword evidence="8 14" id="KW-0418">Kinase</keyword>
<evidence type="ECO:0000313" key="15">
    <source>
        <dbReference type="Proteomes" id="UP000240739"/>
    </source>
</evidence>
<dbReference type="Gene3D" id="1.20.5.1930">
    <property type="match status" value="1"/>
</dbReference>
<evidence type="ECO:0000256" key="1">
    <source>
        <dbReference type="ARBA" id="ARBA00000085"/>
    </source>
</evidence>
<dbReference type="CDD" id="cd16917">
    <property type="entry name" value="HATPase_UhpB-NarQ-NarX-like"/>
    <property type="match status" value="1"/>
</dbReference>
<dbReference type="Pfam" id="PF07730">
    <property type="entry name" value="HisKA_3"/>
    <property type="match status" value="1"/>
</dbReference>
<keyword evidence="7" id="KW-0547">Nucleotide-binding</keyword>
<feature type="transmembrane region" description="Helical" evidence="12">
    <location>
        <begin position="7"/>
        <end position="28"/>
    </location>
</feature>
<dbReference type="GO" id="GO:0005524">
    <property type="term" value="F:ATP binding"/>
    <property type="evidence" value="ECO:0007669"/>
    <property type="project" value="UniProtKB-KW"/>
</dbReference>
<evidence type="ECO:0000256" key="12">
    <source>
        <dbReference type="SAM" id="Phobius"/>
    </source>
</evidence>
<dbReference type="PANTHER" id="PTHR24421">
    <property type="entry name" value="NITRATE/NITRITE SENSOR PROTEIN NARX-RELATED"/>
    <property type="match status" value="1"/>
</dbReference>
<feature type="domain" description="HAMP" evidence="13">
    <location>
        <begin position="59"/>
        <end position="112"/>
    </location>
</feature>
<dbReference type="PANTHER" id="PTHR24421:SF10">
    <property type="entry name" value="NITRATE_NITRITE SENSOR PROTEIN NARQ"/>
    <property type="match status" value="1"/>
</dbReference>
<dbReference type="InterPro" id="IPR003660">
    <property type="entry name" value="HAMP_dom"/>
</dbReference>
<dbReference type="SMART" id="SM00304">
    <property type="entry name" value="HAMP"/>
    <property type="match status" value="1"/>
</dbReference>
<proteinExistence type="predicted"/>
<keyword evidence="12" id="KW-0472">Membrane</keyword>
<dbReference type="CDD" id="cd06225">
    <property type="entry name" value="HAMP"/>
    <property type="match status" value="1"/>
</dbReference>
<dbReference type="Pfam" id="PF02518">
    <property type="entry name" value="HATPase_c"/>
    <property type="match status" value="1"/>
</dbReference>
<dbReference type="SUPFAM" id="SSF55874">
    <property type="entry name" value="ATPase domain of HSP90 chaperone/DNA topoisomerase II/histidine kinase"/>
    <property type="match status" value="1"/>
</dbReference>
<evidence type="ECO:0000256" key="5">
    <source>
        <dbReference type="ARBA" id="ARBA00022679"/>
    </source>
</evidence>
<dbReference type="GO" id="GO:0046983">
    <property type="term" value="F:protein dimerization activity"/>
    <property type="evidence" value="ECO:0007669"/>
    <property type="project" value="InterPro"/>
</dbReference>
<dbReference type="InterPro" id="IPR011712">
    <property type="entry name" value="Sig_transdc_His_kin_sub3_dim/P"/>
</dbReference>
<evidence type="ECO:0000256" key="10">
    <source>
        <dbReference type="ARBA" id="ARBA00022989"/>
    </source>
</evidence>
<name>A0A2T4UDT8_9ACTN</name>
<dbReference type="Proteomes" id="UP000240739">
    <property type="component" value="Unassembled WGS sequence"/>
</dbReference>
<accession>A0A2T4UDT8</accession>
<keyword evidence="10 12" id="KW-1133">Transmembrane helix</keyword>
<dbReference type="InterPro" id="IPR050482">
    <property type="entry name" value="Sensor_HK_TwoCompSys"/>
</dbReference>
<evidence type="ECO:0000256" key="6">
    <source>
        <dbReference type="ARBA" id="ARBA00022692"/>
    </source>
</evidence>
<dbReference type="EC" id="2.7.13.3" evidence="3"/>
<keyword evidence="6 12" id="KW-0812">Transmembrane</keyword>
<comment type="catalytic activity">
    <reaction evidence="1">
        <text>ATP + protein L-histidine = ADP + protein N-phospho-L-histidine.</text>
        <dbReference type="EC" id="2.7.13.3"/>
    </reaction>
</comment>
<comment type="subcellular location">
    <subcellularLocation>
        <location evidence="2">Membrane</location>
    </subcellularLocation>
</comment>
<dbReference type="Gene3D" id="6.10.340.10">
    <property type="match status" value="1"/>
</dbReference>
<evidence type="ECO:0000256" key="8">
    <source>
        <dbReference type="ARBA" id="ARBA00022777"/>
    </source>
</evidence>
<dbReference type="OrthoDB" id="227596at2"/>
<dbReference type="AlphaFoldDB" id="A0A2T4UDT8"/>
<dbReference type="InterPro" id="IPR003594">
    <property type="entry name" value="HATPase_dom"/>
</dbReference>
<dbReference type="PROSITE" id="PS50885">
    <property type="entry name" value="HAMP"/>
    <property type="match status" value="1"/>
</dbReference>
<keyword evidence="4" id="KW-0597">Phosphoprotein</keyword>
<gene>
    <name evidence="14" type="ORF">C7Y72_18290</name>
</gene>
<dbReference type="InterPro" id="IPR036890">
    <property type="entry name" value="HATPase_C_sf"/>
</dbReference>
<dbReference type="GO" id="GO:0000155">
    <property type="term" value="F:phosphorelay sensor kinase activity"/>
    <property type="evidence" value="ECO:0007669"/>
    <property type="project" value="InterPro"/>
</dbReference>
<keyword evidence="15" id="KW-1185">Reference proteome</keyword>
<evidence type="ECO:0000256" key="11">
    <source>
        <dbReference type="ARBA" id="ARBA00023012"/>
    </source>
</evidence>
<evidence type="ECO:0000256" key="3">
    <source>
        <dbReference type="ARBA" id="ARBA00012438"/>
    </source>
</evidence>